<gene>
    <name evidence="2" type="ORF">Plec18167_000219</name>
</gene>
<dbReference type="InterPro" id="IPR011009">
    <property type="entry name" value="Kinase-like_dom_sf"/>
</dbReference>
<comment type="caution">
    <text evidence="2">The sequence shown here is derived from an EMBL/GenBank/DDBJ whole genome shotgun (WGS) entry which is preliminary data.</text>
</comment>
<accession>A0ABR3YE96</accession>
<dbReference type="InterPro" id="IPR002575">
    <property type="entry name" value="Aminoglycoside_PTrfase"/>
</dbReference>
<name>A0ABR3YE96_9EURO</name>
<evidence type="ECO:0000313" key="3">
    <source>
        <dbReference type="Proteomes" id="UP001583193"/>
    </source>
</evidence>
<keyword evidence="3" id="KW-1185">Reference proteome</keyword>
<dbReference type="PANTHER" id="PTHR21310:SF37">
    <property type="entry name" value="AMINOGLYCOSIDE PHOSPHOTRANSFERASE DOMAIN-CONTAINING PROTEIN"/>
    <property type="match status" value="1"/>
</dbReference>
<dbReference type="EMBL" id="JAVDPF010000001">
    <property type="protein sequence ID" value="KAL1886290.1"/>
    <property type="molecule type" value="Genomic_DNA"/>
</dbReference>
<dbReference type="Gene3D" id="3.30.200.20">
    <property type="entry name" value="Phosphorylase Kinase, domain 1"/>
    <property type="match status" value="1"/>
</dbReference>
<dbReference type="SUPFAM" id="SSF56112">
    <property type="entry name" value="Protein kinase-like (PK-like)"/>
    <property type="match status" value="1"/>
</dbReference>
<reference evidence="2 3" key="1">
    <citation type="journal article" date="2024" name="IMA Fungus">
        <title>IMA Genome - F19 : A genome assembly and annotation guide to empower mycologists, including annotated draft genome sequences of Ceratocystis pirilliformis, Diaporthe australafricana, Fusarium ophioides, Paecilomyces lecythidis, and Sporothrix stenoceras.</title>
        <authorList>
            <person name="Aylward J."/>
            <person name="Wilson A.M."/>
            <person name="Visagie C.M."/>
            <person name="Spraker J."/>
            <person name="Barnes I."/>
            <person name="Buitendag C."/>
            <person name="Ceriani C."/>
            <person name="Del Mar Angel L."/>
            <person name="du Plessis D."/>
            <person name="Fuchs T."/>
            <person name="Gasser K."/>
            <person name="Kramer D."/>
            <person name="Li W."/>
            <person name="Munsamy K."/>
            <person name="Piso A."/>
            <person name="Price J.L."/>
            <person name="Sonnekus B."/>
            <person name="Thomas C."/>
            <person name="van der Nest A."/>
            <person name="van Dijk A."/>
            <person name="van Heerden A."/>
            <person name="van Vuuren N."/>
            <person name="Yilmaz N."/>
            <person name="Duong T.A."/>
            <person name="van der Merwe N.A."/>
            <person name="Wingfield M.J."/>
            <person name="Wingfield B.D."/>
        </authorList>
    </citation>
    <scope>NUCLEOTIDE SEQUENCE [LARGE SCALE GENOMIC DNA]</scope>
    <source>
        <strain evidence="2 3">CMW 18167</strain>
    </source>
</reference>
<dbReference type="PANTHER" id="PTHR21310">
    <property type="entry name" value="AMINOGLYCOSIDE PHOSPHOTRANSFERASE-RELATED-RELATED"/>
    <property type="match status" value="1"/>
</dbReference>
<sequence length="480" mass="56053">MSSTKGEAAIIKEKRMMFDDIAWERSDNIFDTWKEKLFNDDTFRRIGKMIIKHRQGPADELFPPRRGAFNLVFRMKFLDGGSAIIRFPNPGYSVFPEEKVQREVSVMRFIEHHTSIPIPHVLHHGTVEQSPAKLGPFIIMEWIENDSDLVDAINTPGLTSDDPPILDPNVPPDRLRSAYSQMADILLQLARHSFTEIGCISNISDDEFDDKWTVTHRPLTLNMNELVQLGNFPRHLLPQHTFKTASSYFLALAEMHMVHLSTQRNDAIESREDGRRKYIARCLFRKLARENRLCRFDDGIFKLFCDDLRPANVLTNSQYDFKVVGVIDWEFTYAAPAEFVYSPPSWLLLERPEYWSQGLDDWTEVYEKRLAVFLQELQNQEQLAIGRGRLNEENRLSSFMKESWESGDFWVTYAARRSWTFDMIYWAKIDRRFFGEGDLEDRFKLLTSEEKAGIDDFVQRKLAEKEERTLNDWGPGEEAV</sequence>
<dbReference type="Proteomes" id="UP001583193">
    <property type="component" value="Unassembled WGS sequence"/>
</dbReference>
<evidence type="ECO:0000313" key="2">
    <source>
        <dbReference type="EMBL" id="KAL1886290.1"/>
    </source>
</evidence>
<dbReference type="InterPro" id="IPR051678">
    <property type="entry name" value="AGP_Transferase"/>
</dbReference>
<feature type="domain" description="Aminoglycoside phosphotransferase" evidence="1">
    <location>
        <begin position="66"/>
        <end position="336"/>
    </location>
</feature>
<protein>
    <recommendedName>
        <fullName evidence="1">Aminoglycoside phosphotransferase domain-containing protein</fullName>
    </recommendedName>
</protein>
<organism evidence="2 3">
    <name type="scientific">Paecilomyces lecythidis</name>
    <dbReference type="NCBI Taxonomy" id="3004212"/>
    <lineage>
        <taxon>Eukaryota</taxon>
        <taxon>Fungi</taxon>
        <taxon>Dikarya</taxon>
        <taxon>Ascomycota</taxon>
        <taxon>Pezizomycotina</taxon>
        <taxon>Eurotiomycetes</taxon>
        <taxon>Eurotiomycetidae</taxon>
        <taxon>Eurotiales</taxon>
        <taxon>Thermoascaceae</taxon>
        <taxon>Paecilomyces</taxon>
    </lineage>
</organism>
<dbReference type="Pfam" id="PF01636">
    <property type="entry name" value="APH"/>
    <property type="match status" value="1"/>
</dbReference>
<evidence type="ECO:0000259" key="1">
    <source>
        <dbReference type="Pfam" id="PF01636"/>
    </source>
</evidence>
<proteinExistence type="predicted"/>